<dbReference type="EMBL" id="JAVHJL010000011">
    <property type="protein sequence ID" value="KAK6496085.1"/>
    <property type="molecule type" value="Genomic_DNA"/>
</dbReference>
<evidence type="ECO:0008006" key="3">
    <source>
        <dbReference type="Google" id="ProtNLM"/>
    </source>
</evidence>
<dbReference type="AlphaFoldDB" id="A0AAV9VS84"/>
<sequence length="512" mass="59174">MAPILSIPYDIFIIFGEYVDDEDDFLALRMTCKEFNEKFREFHLKSIYASRRLFYAPQSFENLLKISKHPSGINKLVRDLTICWATPYYKLNSGRDHLVLEIIGSAHTHNEEFDDIRDLIFDIAKLAVKGMKDIQKFQKSGKEAEILSSALKNLPNLRSIQIHRDRRQWESFSRSEINLFFPGLEMTPGKRLPKIPKAIGYGGHTYVLRGMELVAGPLHMERPAKSFWQLPLSSILLSEITYLEMVSCSPMDSNCHAASGSGVHMEFFDMSPDQLASFKVALGNLKSLKLEIGTLRDAYEGRPERMADLNAKFCDWLEAVGSNLEELSLRRGFCSDSIRHAHTFPTKSGLPKLKRLSLKLVAMYRLNLQQFLDKSKTELRELRIEYCTLEHDDHPTTRWYTVLQYLNENCERLQKLFLDPFFEDDVDLDENSISDDIETPSFKLPLLHAKTTGDSIFRSCFWNISFPPPDSIPYTAFKPIGEILRRPLTAEGFWDLASDRKWRFHEFIESKT</sequence>
<dbReference type="InterPro" id="IPR032675">
    <property type="entry name" value="LRR_dom_sf"/>
</dbReference>
<name>A0AAV9VS84_9PEZI</name>
<protein>
    <recommendedName>
        <fullName evidence="3">F-box domain-containing protein</fullName>
    </recommendedName>
</protein>
<reference evidence="1 2" key="1">
    <citation type="submission" date="2023-08" db="EMBL/GenBank/DDBJ databases">
        <authorList>
            <person name="Palmer J.M."/>
        </authorList>
    </citation>
    <scope>NUCLEOTIDE SEQUENCE [LARGE SCALE GENOMIC DNA]</scope>
    <source>
        <strain evidence="1 2">TWF481</strain>
    </source>
</reference>
<dbReference type="Gene3D" id="3.80.10.10">
    <property type="entry name" value="Ribonuclease Inhibitor"/>
    <property type="match status" value="1"/>
</dbReference>
<keyword evidence="2" id="KW-1185">Reference proteome</keyword>
<dbReference type="Proteomes" id="UP001370758">
    <property type="component" value="Unassembled WGS sequence"/>
</dbReference>
<organism evidence="1 2">
    <name type="scientific">Arthrobotrys musiformis</name>
    <dbReference type="NCBI Taxonomy" id="47236"/>
    <lineage>
        <taxon>Eukaryota</taxon>
        <taxon>Fungi</taxon>
        <taxon>Dikarya</taxon>
        <taxon>Ascomycota</taxon>
        <taxon>Pezizomycotina</taxon>
        <taxon>Orbiliomycetes</taxon>
        <taxon>Orbiliales</taxon>
        <taxon>Orbiliaceae</taxon>
        <taxon>Arthrobotrys</taxon>
    </lineage>
</organism>
<dbReference type="SUPFAM" id="SSF52047">
    <property type="entry name" value="RNI-like"/>
    <property type="match status" value="1"/>
</dbReference>
<evidence type="ECO:0000313" key="2">
    <source>
        <dbReference type="Proteomes" id="UP001370758"/>
    </source>
</evidence>
<accession>A0AAV9VS84</accession>
<proteinExistence type="predicted"/>
<comment type="caution">
    <text evidence="1">The sequence shown here is derived from an EMBL/GenBank/DDBJ whole genome shotgun (WGS) entry which is preliminary data.</text>
</comment>
<gene>
    <name evidence="1" type="ORF">TWF481_002109</name>
</gene>
<evidence type="ECO:0000313" key="1">
    <source>
        <dbReference type="EMBL" id="KAK6496085.1"/>
    </source>
</evidence>